<comment type="caution">
    <text evidence="1">The sequence shown here is derived from an EMBL/GenBank/DDBJ whole genome shotgun (WGS) entry which is preliminary data.</text>
</comment>
<keyword evidence="2" id="KW-1185">Reference proteome</keyword>
<organism evidence="1 2">
    <name type="scientific">Coniosporium uncinatum</name>
    <dbReference type="NCBI Taxonomy" id="93489"/>
    <lineage>
        <taxon>Eukaryota</taxon>
        <taxon>Fungi</taxon>
        <taxon>Dikarya</taxon>
        <taxon>Ascomycota</taxon>
        <taxon>Pezizomycotina</taxon>
        <taxon>Dothideomycetes</taxon>
        <taxon>Dothideomycetes incertae sedis</taxon>
        <taxon>Coniosporium</taxon>
    </lineage>
</organism>
<dbReference type="EMBL" id="JAWDJW010002649">
    <property type="protein sequence ID" value="KAK3077634.1"/>
    <property type="molecule type" value="Genomic_DNA"/>
</dbReference>
<gene>
    <name evidence="1" type="ORF">LTS18_009701</name>
</gene>
<feature type="non-terminal residue" evidence="1">
    <location>
        <position position="533"/>
    </location>
</feature>
<accession>A0ACC3DM36</accession>
<evidence type="ECO:0000313" key="2">
    <source>
        <dbReference type="Proteomes" id="UP001186974"/>
    </source>
</evidence>
<sequence length="533" mass="57509">MKAFRDSIQDSNFRFKVPSMSGFGSSITDLNGYKRASTSLRELLDPRSMTSQRDINKSIEAPTEPKMDAANRPRASVADNGAASAAAASHPYFTKALAELKGDIVVLGGYRGSVLREAHPPHRRLWVPFKVGLNLRKVDLEVGWDPEDEEHMEEKIVPDGMLSHIGPVEISRRLLKRLRACENAQNGKLRVHEWGYDWRLSPHLLSRKMKAFLEQLPCNKPGVPVEKSGAIVVAHSLGGLITRHAVNDRPELFAGVVYAGVPQHCVNILGPLRNGDDVLLSSRVLTAQVNFSIRTSFALLPLEGRCFLNKHTKEQYPVDFFSAETWIDYALSPCVARPLPTTTQPQRSGVGGIVSSMASVLPIIGRRGSQSRSDNASSAIAAAGSSAKEAAGATAGTAESGAATNTGLAPQMGSNAQSNSQKHDPTSNISVGTMVTVPREKAIQYLTRTLAEVKRFKEELAFKPELAGANRYPPVAVIYGKSEPTVYGAKVEGREGIKRSSAYDELAFASGDGVVLARAAMVPEGYSVVKGGI</sequence>
<dbReference type="Proteomes" id="UP001186974">
    <property type="component" value="Unassembled WGS sequence"/>
</dbReference>
<reference evidence="1" key="1">
    <citation type="submission" date="2024-09" db="EMBL/GenBank/DDBJ databases">
        <title>Black Yeasts Isolated from many extreme environments.</title>
        <authorList>
            <person name="Coleine C."/>
            <person name="Stajich J.E."/>
            <person name="Selbmann L."/>
        </authorList>
    </citation>
    <scope>NUCLEOTIDE SEQUENCE</scope>
    <source>
        <strain evidence="1">CCFEE 5737</strain>
    </source>
</reference>
<protein>
    <submittedName>
        <fullName evidence="1">Uncharacterized protein</fullName>
    </submittedName>
</protein>
<proteinExistence type="predicted"/>
<name>A0ACC3DM36_9PEZI</name>
<evidence type="ECO:0000313" key="1">
    <source>
        <dbReference type="EMBL" id="KAK3077634.1"/>
    </source>
</evidence>